<accession>A0AAW0B0B2</accession>
<name>A0AAW0B0B2_9AGAR</name>
<dbReference type="EMBL" id="JAWWNJ010000045">
    <property type="protein sequence ID" value="KAK7018859.1"/>
    <property type="molecule type" value="Genomic_DNA"/>
</dbReference>
<proteinExistence type="predicted"/>
<evidence type="ECO:0000256" key="1">
    <source>
        <dbReference type="SAM" id="MobiDB-lite"/>
    </source>
</evidence>
<dbReference type="AlphaFoldDB" id="A0AAW0B0B2"/>
<sequence length="428" mass="45840">MADSSPPYSHSPSAPALSYFLTDVLLNEVSKKLAALPIQSTPATPTPHSSMANNDVQMPQGGLGGQIVCSRVPWTHGIGWTAQEIRNNHTDEIVALMDANPDSMMVAVFLASCFLDRASGPAAVKELMISVNVIDAADIDVFPPTPKSVSSNTDIFPLGRPLTHPIAQCSDGLKAAVAANNGLFMGSFGGRPMAFYCLPVRPEPTYLVCVFTGISSLTPFVEIYNAFLARLCSDQAVLDIIAAHRSNVHGELTAQEILATLFDAAKISFITARRRVNHTTVNVPAVKILLPPPDLDPRFNEQLHRFIMDANFSFIVPLRGVATPWLGSNPAIPRLMQCNECYAMDHYRADCPIVNSNAYRTIFGLPLVDDNVPADAPTLAFVPTAPTPAQATAAFRGAGRGIHRGGGRGGNFRGRGRGAANHGFAPYP</sequence>
<reference evidence="2 3" key="1">
    <citation type="journal article" date="2024" name="J Genomics">
        <title>Draft genome sequencing and assembly of Favolaschia claudopus CIRM-BRFM 2984 isolated from oak limbs.</title>
        <authorList>
            <person name="Navarro D."/>
            <person name="Drula E."/>
            <person name="Chaduli D."/>
            <person name="Cazenave R."/>
            <person name="Ahrendt S."/>
            <person name="Wang J."/>
            <person name="Lipzen A."/>
            <person name="Daum C."/>
            <person name="Barry K."/>
            <person name="Grigoriev I.V."/>
            <person name="Favel A."/>
            <person name="Rosso M.N."/>
            <person name="Martin F."/>
        </authorList>
    </citation>
    <scope>NUCLEOTIDE SEQUENCE [LARGE SCALE GENOMIC DNA]</scope>
    <source>
        <strain evidence="2 3">CIRM-BRFM 2984</strain>
    </source>
</reference>
<dbReference type="Proteomes" id="UP001362999">
    <property type="component" value="Unassembled WGS sequence"/>
</dbReference>
<protein>
    <submittedName>
        <fullName evidence="2">Uncharacterized protein</fullName>
    </submittedName>
</protein>
<gene>
    <name evidence="2" type="ORF">R3P38DRAFT_2978717</name>
</gene>
<feature type="compositionally biased region" description="Low complexity" evidence="1">
    <location>
        <begin position="418"/>
        <end position="428"/>
    </location>
</feature>
<evidence type="ECO:0000313" key="2">
    <source>
        <dbReference type="EMBL" id="KAK7018859.1"/>
    </source>
</evidence>
<feature type="region of interest" description="Disordered" evidence="1">
    <location>
        <begin position="405"/>
        <end position="428"/>
    </location>
</feature>
<evidence type="ECO:0000313" key="3">
    <source>
        <dbReference type="Proteomes" id="UP001362999"/>
    </source>
</evidence>
<organism evidence="2 3">
    <name type="scientific">Favolaschia claudopus</name>
    <dbReference type="NCBI Taxonomy" id="2862362"/>
    <lineage>
        <taxon>Eukaryota</taxon>
        <taxon>Fungi</taxon>
        <taxon>Dikarya</taxon>
        <taxon>Basidiomycota</taxon>
        <taxon>Agaricomycotina</taxon>
        <taxon>Agaricomycetes</taxon>
        <taxon>Agaricomycetidae</taxon>
        <taxon>Agaricales</taxon>
        <taxon>Marasmiineae</taxon>
        <taxon>Mycenaceae</taxon>
        <taxon>Favolaschia</taxon>
    </lineage>
</organism>
<comment type="caution">
    <text evidence="2">The sequence shown here is derived from an EMBL/GenBank/DDBJ whole genome shotgun (WGS) entry which is preliminary data.</text>
</comment>
<keyword evidence="3" id="KW-1185">Reference proteome</keyword>